<name>A0A1G9ML46_9ACTN</name>
<evidence type="ECO:0000313" key="2">
    <source>
        <dbReference type="EMBL" id="SDL74751.1"/>
    </source>
</evidence>
<keyword evidence="1" id="KW-1133">Transmembrane helix</keyword>
<gene>
    <name evidence="2" type="ORF">SAMN04488242_2693</name>
</gene>
<proteinExistence type="predicted"/>
<dbReference type="AlphaFoldDB" id="A0A1G9ML46"/>
<keyword evidence="1" id="KW-0812">Transmembrane</keyword>
<evidence type="ECO:0000313" key="3">
    <source>
        <dbReference type="Proteomes" id="UP000199475"/>
    </source>
</evidence>
<feature type="transmembrane region" description="Helical" evidence="1">
    <location>
        <begin position="20"/>
        <end position="40"/>
    </location>
</feature>
<dbReference type="OrthoDB" id="3217020at2"/>
<evidence type="ECO:0008006" key="4">
    <source>
        <dbReference type="Google" id="ProtNLM"/>
    </source>
</evidence>
<keyword evidence="1" id="KW-0472">Membrane</keyword>
<feature type="transmembrane region" description="Helical" evidence="1">
    <location>
        <begin position="47"/>
        <end position="66"/>
    </location>
</feature>
<dbReference type="STRING" id="686624.SAMN04488242_2693"/>
<dbReference type="Pfam" id="PF11292">
    <property type="entry name" value="DUF3093"/>
    <property type="match status" value="1"/>
</dbReference>
<accession>A0A1G9ML46</accession>
<sequence>MPVEGTFAFVTYEERVPAPALWWVIGLGMVASISIAVLAYVDLWVGLLFSLFAVAAVVVGLLSYTLRITVADGVLTVGRNRLEGEYVGEVAALRGPDADRILGPGADQRNFLATRPYLRDVVRIDLADPADPHPSWLVGTRRPDELAAAVRRMGEGD</sequence>
<dbReference type="InterPro" id="IPR021443">
    <property type="entry name" value="DUF3093"/>
</dbReference>
<keyword evidence="3" id="KW-1185">Reference proteome</keyword>
<dbReference type="EMBL" id="FNGP01000005">
    <property type="protein sequence ID" value="SDL74751.1"/>
    <property type="molecule type" value="Genomic_DNA"/>
</dbReference>
<dbReference type="Proteomes" id="UP000199475">
    <property type="component" value="Unassembled WGS sequence"/>
</dbReference>
<evidence type="ECO:0000256" key="1">
    <source>
        <dbReference type="SAM" id="Phobius"/>
    </source>
</evidence>
<organism evidence="2 3">
    <name type="scientific">Tessaracoccus oleiagri</name>
    <dbReference type="NCBI Taxonomy" id="686624"/>
    <lineage>
        <taxon>Bacteria</taxon>
        <taxon>Bacillati</taxon>
        <taxon>Actinomycetota</taxon>
        <taxon>Actinomycetes</taxon>
        <taxon>Propionibacteriales</taxon>
        <taxon>Propionibacteriaceae</taxon>
        <taxon>Tessaracoccus</taxon>
    </lineage>
</organism>
<protein>
    <recommendedName>
        <fullName evidence="4">DUF3093 domain-containing protein</fullName>
    </recommendedName>
</protein>
<reference evidence="2 3" key="1">
    <citation type="submission" date="2016-10" db="EMBL/GenBank/DDBJ databases">
        <authorList>
            <person name="de Groot N.N."/>
        </authorList>
    </citation>
    <scope>NUCLEOTIDE SEQUENCE [LARGE SCALE GENOMIC DNA]</scope>
    <source>
        <strain evidence="2 3">CGMCC 1.9159</strain>
    </source>
</reference>